<dbReference type="EMBL" id="UINC01026366">
    <property type="protein sequence ID" value="SVB03684.1"/>
    <property type="molecule type" value="Genomic_DNA"/>
</dbReference>
<dbReference type="InterPro" id="IPR029903">
    <property type="entry name" value="RmlD-like-bd"/>
</dbReference>
<feature type="non-terminal residue" evidence="2">
    <location>
        <position position="81"/>
    </location>
</feature>
<evidence type="ECO:0000259" key="1">
    <source>
        <dbReference type="Pfam" id="PF04321"/>
    </source>
</evidence>
<gene>
    <name evidence="2" type="ORF">METZ01_LOCUS156538</name>
</gene>
<dbReference type="PANTHER" id="PTHR10491:SF4">
    <property type="entry name" value="METHIONINE ADENOSYLTRANSFERASE 2 SUBUNIT BETA"/>
    <property type="match status" value="1"/>
</dbReference>
<protein>
    <recommendedName>
        <fullName evidence="1">RmlD-like substrate binding domain-containing protein</fullName>
    </recommendedName>
</protein>
<name>A0A382AQL8_9ZZZZ</name>
<feature type="domain" description="RmlD-like substrate binding" evidence="1">
    <location>
        <begin position="4"/>
        <end position="81"/>
    </location>
</feature>
<reference evidence="2" key="1">
    <citation type="submission" date="2018-05" db="EMBL/GenBank/DDBJ databases">
        <authorList>
            <person name="Lanie J.A."/>
            <person name="Ng W.-L."/>
            <person name="Kazmierczak K.M."/>
            <person name="Andrzejewski T.M."/>
            <person name="Davidsen T.M."/>
            <person name="Wayne K.J."/>
            <person name="Tettelin H."/>
            <person name="Glass J.I."/>
            <person name="Rusch D."/>
            <person name="Podicherti R."/>
            <person name="Tsui H.-C.T."/>
            <person name="Winkler M.E."/>
        </authorList>
    </citation>
    <scope>NUCLEOTIDE SEQUENCE</scope>
</reference>
<proteinExistence type="predicted"/>
<accession>A0A382AQL8</accession>
<dbReference type="InterPro" id="IPR036291">
    <property type="entry name" value="NAD(P)-bd_dom_sf"/>
</dbReference>
<organism evidence="2">
    <name type="scientific">marine metagenome</name>
    <dbReference type="NCBI Taxonomy" id="408172"/>
    <lineage>
        <taxon>unclassified sequences</taxon>
        <taxon>metagenomes</taxon>
        <taxon>ecological metagenomes</taxon>
    </lineage>
</organism>
<dbReference type="PANTHER" id="PTHR10491">
    <property type="entry name" value="DTDP-4-DEHYDRORHAMNOSE REDUCTASE"/>
    <property type="match status" value="1"/>
</dbReference>
<evidence type="ECO:0000313" key="2">
    <source>
        <dbReference type="EMBL" id="SVB03684.1"/>
    </source>
</evidence>
<sequence>MARKILITGAEGQLGKALQIGLTDKFNILSTTRQPTQLAKNQRNVQKLDITDKENISNVLESFNPDIIINCAAYTNVDGSE</sequence>
<dbReference type="SUPFAM" id="SSF51735">
    <property type="entry name" value="NAD(P)-binding Rossmann-fold domains"/>
    <property type="match status" value="1"/>
</dbReference>
<dbReference type="Gene3D" id="3.40.50.720">
    <property type="entry name" value="NAD(P)-binding Rossmann-like Domain"/>
    <property type="match status" value="1"/>
</dbReference>
<dbReference type="Pfam" id="PF04321">
    <property type="entry name" value="RmlD_sub_bind"/>
    <property type="match status" value="1"/>
</dbReference>
<dbReference type="AlphaFoldDB" id="A0A382AQL8"/>
<dbReference type="InterPro" id="IPR005913">
    <property type="entry name" value="dTDP_dehydrorham_reduct"/>
</dbReference>